<sequence length="191" mass="21983">MEEKDNEMIPHNPLRSFINLTSAGRIKETIKLVLKAFIALNIYAMTVGDIGFSNSFSCCKKCFALCINVFVCMCKFDIQFSLIPHAFQQRRVFPVSQRRLKGHMGFERILLAFCYPDSCLRSQSTGSMFGCNTVRGQWPIISISNCNELQLTRVEFWFELCQLILFWCIHISLNLCCIAYGMSKHNNYSES</sequence>
<evidence type="ECO:0000313" key="2">
    <source>
        <dbReference type="EMBL" id="CRK87202.1"/>
    </source>
</evidence>
<keyword evidence="1" id="KW-1133">Transmembrane helix</keyword>
<evidence type="ECO:0000313" key="3">
    <source>
        <dbReference type="Proteomes" id="UP000183832"/>
    </source>
</evidence>
<dbReference type="AlphaFoldDB" id="A0A1J1HI24"/>
<keyword evidence="3" id="KW-1185">Reference proteome</keyword>
<proteinExistence type="predicted"/>
<organism evidence="2 3">
    <name type="scientific">Clunio marinus</name>
    <dbReference type="NCBI Taxonomy" id="568069"/>
    <lineage>
        <taxon>Eukaryota</taxon>
        <taxon>Metazoa</taxon>
        <taxon>Ecdysozoa</taxon>
        <taxon>Arthropoda</taxon>
        <taxon>Hexapoda</taxon>
        <taxon>Insecta</taxon>
        <taxon>Pterygota</taxon>
        <taxon>Neoptera</taxon>
        <taxon>Endopterygota</taxon>
        <taxon>Diptera</taxon>
        <taxon>Nematocera</taxon>
        <taxon>Chironomoidea</taxon>
        <taxon>Chironomidae</taxon>
        <taxon>Clunio</taxon>
    </lineage>
</organism>
<feature type="transmembrane region" description="Helical" evidence="1">
    <location>
        <begin position="163"/>
        <end position="182"/>
    </location>
</feature>
<keyword evidence="1" id="KW-0472">Membrane</keyword>
<name>A0A1J1HI24_9DIPT</name>
<keyword evidence="1" id="KW-0812">Transmembrane</keyword>
<gene>
    <name evidence="2" type="ORF">CLUMA_CG001006</name>
</gene>
<evidence type="ECO:0000256" key="1">
    <source>
        <dbReference type="SAM" id="Phobius"/>
    </source>
</evidence>
<accession>A0A1J1HI24</accession>
<dbReference type="Proteomes" id="UP000183832">
    <property type="component" value="Unassembled WGS sequence"/>
</dbReference>
<protein>
    <submittedName>
        <fullName evidence="2">CLUMA_CG001006, isoform A</fullName>
    </submittedName>
</protein>
<dbReference type="EMBL" id="CVRI01000004">
    <property type="protein sequence ID" value="CRK87202.1"/>
    <property type="molecule type" value="Genomic_DNA"/>
</dbReference>
<reference evidence="2 3" key="1">
    <citation type="submission" date="2015-04" db="EMBL/GenBank/DDBJ databases">
        <authorList>
            <person name="Syromyatnikov M.Y."/>
            <person name="Popov V.N."/>
        </authorList>
    </citation>
    <scope>NUCLEOTIDE SEQUENCE [LARGE SCALE GENOMIC DNA]</scope>
</reference>